<evidence type="ECO:0000313" key="1">
    <source>
        <dbReference type="EMBL" id="XDQ43494.1"/>
    </source>
</evidence>
<dbReference type="AlphaFoldDB" id="A0AB39QLF7"/>
<reference evidence="1" key="1">
    <citation type="submission" date="2024-07" db="EMBL/GenBank/DDBJ databases">
        <authorList>
            <person name="Yu S.T."/>
        </authorList>
    </citation>
    <scope>NUCLEOTIDE SEQUENCE</scope>
    <source>
        <strain evidence="1">R39</strain>
    </source>
</reference>
<accession>A0AB39QLF7</accession>
<dbReference type="EMBL" id="CP163441">
    <property type="protein sequence ID" value="XDQ43494.1"/>
    <property type="molecule type" value="Genomic_DNA"/>
</dbReference>
<protein>
    <submittedName>
        <fullName evidence="1">Uncharacterized protein</fullName>
    </submittedName>
</protein>
<proteinExistence type="predicted"/>
<gene>
    <name evidence="1" type="ORF">AB5J52_15155</name>
</gene>
<name>A0AB39QLF7_9ACTN</name>
<dbReference type="RefSeq" id="WP_369222619.1">
    <property type="nucleotide sequence ID" value="NZ_CP163441.1"/>
</dbReference>
<sequence length="229" mass="25558">MSELVDVVCHRCRIQLELLDAPVPREAWWTFLDEHAYHPVELLWEHSEARERLDIDYICVDSDIKGDPSFAEYAGDWPGRPLALHPRPFARAVAEIVARAFDTMEAHEWRAASADGPVAEQILRYMDFAPPASELVDNAAVLARLAAVEATLEQLRRATIEPLGDHFGTFLNDVLRGLPTAGALPPDELCAESGPLASPRLWDTERALRLIQHLLAARITLRKPSSDAD</sequence>
<organism evidence="1">
    <name type="scientific">Streptomyces sp. R39</name>
    <dbReference type="NCBI Taxonomy" id="3238631"/>
    <lineage>
        <taxon>Bacteria</taxon>
        <taxon>Bacillati</taxon>
        <taxon>Actinomycetota</taxon>
        <taxon>Actinomycetes</taxon>
        <taxon>Kitasatosporales</taxon>
        <taxon>Streptomycetaceae</taxon>
        <taxon>Streptomyces</taxon>
    </lineage>
</organism>